<feature type="transmembrane region" description="Helical" evidence="5">
    <location>
        <begin position="293"/>
        <end position="315"/>
    </location>
</feature>
<dbReference type="Gene3D" id="1.20.1250.20">
    <property type="entry name" value="MFS general substrate transporter like domains"/>
    <property type="match status" value="1"/>
</dbReference>
<dbReference type="GO" id="GO:0022857">
    <property type="term" value="F:transmembrane transporter activity"/>
    <property type="evidence" value="ECO:0007669"/>
    <property type="project" value="InterPro"/>
</dbReference>
<proteinExistence type="predicted"/>
<keyword evidence="4 5" id="KW-0472">Membrane</keyword>
<evidence type="ECO:0000256" key="4">
    <source>
        <dbReference type="ARBA" id="ARBA00023136"/>
    </source>
</evidence>
<feature type="transmembrane region" description="Helical" evidence="5">
    <location>
        <begin position="117"/>
        <end position="135"/>
    </location>
</feature>
<feature type="transmembrane region" description="Helical" evidence="5">
    <location>
        <begin position="441"/>
        <end position="461"/>
    </location>
</feature>
<feature type="transmembrane region" description="Helical" evidence="5">
    <location>
        <begin position="147"/>
        <end position="168"/>
    </location>
</feature>
<dbReference type="InterPro" id="IPR036259">
    <property type="entry name" value="MFS_trans_sf"/>
</dbReference>
<evidence type="ECO:0000256" key="3">
    <source>
        <dbReference type="ARBA" id="ARBA00022989"/>
    </source>
</evidence>
<dbReference type="PANTHER" id="PTHR23502">
    <property type="entry name" value="MAJOR FACILITATOR SUPERFAMILY"/>
    <property type="match status" value="1"/>
</dbReference>
<organism evidence="7 8">
    <name type="scientific">Saccharata proteae CBS 121410</name>
    <dbReference type="NCBI Taxonomy" id="1314787"/>
    <lineage>
        <taxon>Eukaryota</taxon>
        <taxon>Fungi</taxon>
        <taxon>Dikarya</taxon>
        <taxon>Ascomycota</taxon>
        <taxon>Pezizomycotina</taxon>
        <taxon>Dothideomycetes</taxon>
        <taxon>Dothideomycetes incertae sedis</taxon>
        <taxon>Botryosphaeriales</taxon>
        <taxon>Saccharataceae</taxon>
        <taxon>Saccharata</taxon>
    </lineage>
</organism>
<evidence type="ECO:0000313" key="7">
    <source>
        <dbReference type="EMBL" id="KAF2084743.1"/>
    </source>
</evidence>
<dbReference type="PROSITE" id="PS50850">
    <property type="entry name" value="MFS"/>
    <property type="match status" value="1"/>
</dbReference>
<feature type="transmembrane region" description="Helical" evidence="5">
    <location>
        <begin position="403"/>
        <end position="429"/>
    </location>
</feature>
<keyword evidence="8" id="KW-1185">Reference proteome</keyword>
<reference evidence="7" key="1">
    <citation type="journal article" date="2020" name="Stud. Mycol.">
        <title>101 Dothideomycetes genomes: a test case for predicting lifestyles and emergence of pathogens.</title>
        <authorList>
            <person name="Haridas S."/>
            <person name="Albert R."/>
            <person name="Binder M."/>
            <person name="Bloem J."/>
            <person name="Labutti K."/>
            <person name="Salamov A."/>
            <person name="Andreopoulos B."/>
            <person name="Baker S."/>
            <person name="Barry K."/>
            <person name="Bills G."/>
            <person name="Bluhm B."/>
            <person name="Cannon C."/>
            <person name="Castanera R."/>
            <person name="Culley D."/>
            <person name="Daum C."/>
            <person name="Ezra D."/>
            <person name="Gonzalez J."/>
            <person name="Henrissat B."/>
            <person name="Kuo A."/>
            <person name="Liang C."/>
            <person name="Lipzen A."/>
            <person name="Lutzoni F."/>
            <person name="Magnuson J."/>
            <person name="Mondo S."/>
            <person name="Nolan M."/>
            <person name="Ohm R."/>
            <person name="Pangilinan J."/>
            <person name="Park H.-J."/>
            <person name="Ramirez L."/>
            <person name="Alfaro M."/>
            <person name="Sun H."/>
            <person name="Tritt A."/>
            <person name="Yoshinaga Y."/>
            <person name="Zwiers L.-H."/>
            <person name="Turgeon B."/>
            <person name="Goodwin S."/>
            <person name="Spatafora J."/>
            <person name="Crous P."/>
            <person name="Grigoriev I."/>
        </authorList>
    </citation>
    <scope>NUCLEOTIDE SEQUENCE</scope>
    <source>
        <strain evidence="7">CBS 121410</strain>
    </source>
</reference>
<comment type="caution">
    <text evidence="7">The sequence shown here is derived from an EMBL/GenBank/DDBJ whole genome shotgun (WGS) entry which is preliminary data.</text>
</comment>
<accession>A0A9P4HRS3</accession>
<evidence type="ECO:0000256" key="1">
    <source>
        <dbReference type="ARBA" id="ARBA00004141"/>
    </source>
</evidence>
<protein>
    <submittedName>
        <fullName evidence="7">MFS general substrate transporter</fullName>
    </submittedName>
</protein>
<feature type="transmembrane region" description="Helical" evidence="5">
    <location>
        <begin position="90"/>
        <end position="110"/>
    </location>
</feature>
<feature type="transmembrane region" description="Helical" evidence="5">
    <location>
        <begin position="473"/>
        <end position="493"/>
    </location>
</feature>
<keyword evidence="2 5" id="KW-0812">Transmembrane</keyword>
<feature type="domain" description="Major facilitator superfamily (MFS) profile" evidence="6">
    <location>
        <begin position="52"/>
        <end position="496"/>
    </location>
</feature>
<evidence type="ECO:0000256" key="2">
    <source>
        <dbReference type="ARBA" id="ARBA00022692"/>
    </source>
</evidence>
<name>A0A9P4HRS3_9PEZI</name>
<keyword evidence="3 5" id="KW-1133">Transmembrane helix</keyword>
<dbReference type="OrthoDB" id="2585655at2759"/>
<sequence>MEKLGVVEPIVRGEGVFLEGGPHDGSRELGVQVTGNDPEDPLNWSMWLKISIVVQASLLAALGTLNTAIINPAYVPLAEEFGISTVQASYQTTVVIALNGVGPFLWLPLANVYGRRLVYLFSTLLGVASALGSAYAESYAQLIVARVFNGVFPAAMSLGAATVVDLFFVHQRGRAMGLFTVMLTNGAHVAPIVGGLLGQYCGWRWTFKFAAILDGVMLLIIALFMPETLYTRGPAAVTATQPSPAPESPHTSKNTYLSRLNPISAHPDRHLHPSQIILPSLQMARHPSVLFPALYYGMQYGFASILPAVTVAPIFTSFFHWDTLTIGLAYGAALTIGGCIGELLSGPVLDHHLKRRQQKQRQRGSTGTASIPEDRLSAIWTGALLVPTGLLLYGFTLQYHTHFILPLIGMAVSAAGIQALTTVCYTYSVESVADRSRSQDVAQVFNFVRQEFGMTFAFYAVRLGDEIGFQWEFLLFAGVGSVVGFAPVGWLMWRGRGRRKELVREREGEGMSER</sequence>
<dbReference type="GO" id="GO:0005886">
    <property type="term" value="C:plasma membrane"/>
    <property type="evidence" value="ECO:0007669"/>
    <property type="project" value="TreeGrafter"/>
</dbReference>
<feature type="transmembrane region" description="Helical" evidence="5">
    <location>
        <begin position="378"/>
        <end position="397"/>
    </location>
</feature>
<dbReference type="AlphaFoldDB" id="A0A9P4HRS3"/>
<feature type="transmembrane region" description="Helical" evidence="5">
    <location>
        <begin position="175"/>
        <end position="193"/>
    </location>
</feature>
<feature type="transmembrane region" description="Helical" evidence="5">
    <location>
        <begin position="205"/>
        <end position="225"/>
    </location>
</feature>
<comment type="subcellular location">
    <subcellularLocation>
        <location evidence="1">Membrane</location>
        <topology evidence="1">Multi-pass membrane protein</topology>
    </subcellularLocation>
</comment>
<feature type="transmembrane region" description="Helical" evidence="5">
    <location>
        <begin position="327"/>
        <end position="349"/>
    </location>
</feature>
<evidence type="ECO:0000313" key="8">
    <source>
        <dbReference type="Proteomes" id="UP000799776"/>
    </source>
</evidence>
<dbReference type="SUPFAM" id="SSF103473">
    <property type="entry name" value="MFS general substrate transporter"/>
    <property type="match status" value="1"/>
</dbReference>
<dbReference type="Pfam" id="PF07690">
    <property type="entry name" value="MFS_1"/>
    <property type="match status" value="1"/>
</dbReference>
<dbReference type="PANTHER" id="PTHR23502:SF181">
    <property type="entry name" value="MAJOR FACILITATOR SUPERFAMILY (MFS) PROFILE DOMAIN-CONTAINING PROTEIN"/>
    <property type="match status" value="1"/>
</dbReference>
<gene>
    <name evidence="7" type="ORF">K490DRAFT_48468</name>
</gene>
<feature type="transmembrane region" description="Helical" evidence="5">
    <location>
        <begin position="50"/>
        <end position="70"/>
    </location>
</feature>
<dbReference type="InterPro" id="IPR020846">
    <property type="entry name" value="MFS_dom"/>
</dbReference>
<dbReference type="InterPro" id="IPR011701">
    <property type="entry name" value="MFS"/>
</dbReference>
<dbReference type="Proteomes" id="UP000799776">
    <property type="component" value="Unassembled WGS sequence"/>
</dbReference>
<dbReference type="EMBL" id="ML978738">
    <property type="protein sequence ID" value="KAF2084743.1"/>
    <property type="molecule type" value="Genomic_DNA"/>
</dbReference>
<evidence type="ECO:0000259" key="6">
    <source>
        <dbReference type="PROSITE" id="PS50850"/>
    </source>
</evidence>
<evidence type="ECO:0000256" key="5">
    <source>
        <dbReference type="SAM" id="Phobius"/>
    </source>
</evidence>